<dbReference type="PANTHER" id="PTHR16193:SF0">
    <property type="entry name" value="TETRATRICOPEPTIDE REPEAT PROTEIN 27"/>
    <property type="match status" value="1"/>
</dbReference>
<reference evidence="15" key="1">
    <citation type="submission" date="2017-02" db="UniProtKB">
        <authorList>
            <consortium name="WormBaseParasite"/>
        </authorList>
    </citation>
    <scope>IDENTIFICATION</scope>
</reference>
<dbReference type="PROSITE" id="PS50005">
    <property type="entry name" value="TPR"/>
    <property type="match status" value="1"/>
</dbReference>
<reference evidence="13 14" key="2">
    <citation type="submission" date="2018-11" db="EMBL/GenBank/DDBJ databases">
        <authorList>
            <consortium name="Pathogen Informatics"/>
        </authorList>
    </citation>
    <scope>NUCLEOTIDE SEQUENCE [LARGE SCALE GENOMIC DNA]</scope>
</reference>
<evidence type="ECO:0000256" key="11">
    <source>
        <dbReference type="PROSITE-ProRule" id="PRU00339"/>
    </source>
</evidence>
<comment type="similarity">
    <text evidence="9">Belongs to the TTC27 family.</text>
</comment>
<feature type="repeat" description="TPR" evidence="11">
    <location>
        <begin position="516"/>
        <end position="549"/>
    </location>
</feature>
<keyword evidence="5" id="KW-0547">Nucleotide-binding</keyword>
<dbReference type="Pfam" id="PF00587">
    <property type="entry name" value="tRNA-synt_2b"/>
    <property type="match status" value="1"/>
</dbReference>
<dbReference type="InterPro" id="IPR019734">
    <property type="entry name" value="TPR_rpt"/>
</dbReference>
<keyword evidence="6 11" id="KW-0802">TPR repeat</keyword>
<dbReference type="GO" id="GO:0004828">
    <property type="term" value="F:serine-tRNA ligase activity"/>
    <property type="evidence" value="ECO:0007669"/>
    <property type="project" value="UniProtKB-EC"/>
</dbReference>
<dbReference type="Proteomes" id="UP000274504">
    <property type="component" value="Unassembled WGS sequence"/>
</dbReference>
<dbReference type="InterPro" id="IPR002317">
    <property type="entry name" value="Ser-tRNA-ligase_type_1"/>
</dbReference>
<dbReference type="Pfam" id="PF13181">
    <property type="entry name" value="TPR_8"/>
    <property type="match status" value="1"/>
</dbReference>
<dbReference type="InterPro" id="IPR002314">
    <property type="entry name" value="aa-tRNA-synt_IIb"/>
</dbReference>
<dbReference type="EMBL" id="UYSG01010916">
    <property type="protein sequence ID" value="VDL59540.1"/>
    <property type="molecule type" value="Genomic_DNA"/>
</dbReference>
<keyword evidence="8" id="KW-0030">Aminoacyl-tRNA synthetase</keyword>
<dbReference type="WBParaSite" id="HDID_0000722401-mRNA-1">
    <property type="protein sequence ID" value="HDID_0000722401-mRNA-1"/>
    <property type="gene ID" value="HDID_0000722401"/>
</dbReference>
<feature type="domain" description="Aminoacyl-transfer RNA synthetases class-II family profile" evidence="12">
    <location>
        <begin position="967"/>
        <end position="1215"/>
    </location>
</feature>
<keyword evidence="4" id="KW-0677">Repeat</keyword>
<comment type="similarity">
    <text evidence="1">Belongs to the class-II aminoacyl-tRNA synthetase family. Type-1 seryl-tRNA synthetase subfamily.</text>
</comment>
<dbReference type="EC" id="6.1.1.11" evidence="2"/>
<protein>
    <recommendedName>
        <fullName evidence="2">serine--tRNA ligase</fullName>
        <ecNumber evidence="2">6.1.1.11</ecNumber>
    </recommendedName>
    <alternativeName>
        <fullName evidence="10">Seryl-tRNA synthetase</fullName>
    </alternativeName>
</protein>
<evidence type="ECO:0000259" key="12">
    <source>
        <dbReference type="PROSITE" id="PS50862"/>
    </source>
</evidence>
<gene>
    <name evidence="13" type="ORF">HDID_LOCUS7222</name>
</gene>
<dbReference type="SUPFAM" id="SSF55681">
    <property type="entry name" value="Class II aaRS and biotin synthetases"/>
    <property type="match status" value="1"/>
</dbReference>
<dbReference type="STRING" id="6216.A0A0R3SQ92"/>
<dbReference type="InterPro" id="IPR011990">
    <property type="entry name" value="TPR-like_helical_dom_sf"/>
</dbReference>
<evidence type="ECO:0000313" key="14">
    <source>
        <dbReference type="Proteomes" id="UP000274504"/>
    </source>
</evidence>
<proteinExistence type="inferred from homology"/>
<evidence type="ECO:0000256" key="1">
    <source>
        <dbReference type="ARBA" id="ARBA00010728"/>
    </source>
</evidence>
<sequence length="1238" mass="141685">MDPKDEEILIKIITLFRAINKKYPNFEKLADEIVLAGIAPLKAFECILYAYVKNNYLGPPFALSVDISEMDKLAYSFLTVDAETPFQLVRYPSLLWLCKEYSYHMASVSIIMSFKYACHHLKCIYMMQDMYGEARCPTIKQDFDDILEKVNLDEIAERRDEDSFTFAILGCYISVFYHDFQLANRFQKICEDFLGIKVNFSAVLGTRTKAQQNALPQLIAQVERSKEGASAIELPNTPTAKPNMCPLDDDNLLEFIKFADDSNVNQKLSIAEQAFVLRFGEMHRRLHPNDELVNEQSLSFVTAIVRNIMEEKGRSSNETENGSNEGEEESLVAWPILTEALFKRGFYERRSLARQERALRQFEEITAQYSAAQPDTSERGLEYFFWSKMPSFWQADLGHAKLLSNLGMVKSALDIYLRCQQWDEIVDAYTVIGQRDLAEKVIRERIAAGHETSELYCCLGDVTSDPSYYEKAWEMSKHKSARAARSLGLNAVNKEKDKKKGTEYFEKSLEINRFQVNLWFSLGCIYMDLHDFQNAERAFRYSVTLEPDNYKGWNNLANAVMFAGRKWQTLTLLKEAVKYNYDSWRIWENILLVATEDRSFNDVIYAYHRLIELRQKHVDPQILGVLVKAVSEDLPDNKGRGASKYREELLNLFGHVTSTNPMDSGAWRLYANLVLSGEEKDLKPVDYQKAVQYIQRSYQCRLHSAEKDWEFKKDIREDLLKDLRVMTNLLIPSTSEERAKEVFGEESKGFVSSSLFSLRMNINVFMARLKVAMNKCFDEKVKDEIGEDNKVLSSLHDTVKPMAAKSIINTVTSRAWVPDSQRRFFNTVMKNNFHRLDCVKFIQEMRKNLVERNSNANLDEMISLYQRFQRGEIELEEKLQELYSTLPNFSHPNTPVGGPSKFRLIHLHGSPKNVPRPKNELDLLSNEATIHKQGNRGCRSGLGILRSSGGLVTGCGPRSYAFYDNLTRLESALVKLTLDRTRKAGFQQVMVPDILPARVIESCGFPTTGERNQVFKIAEAREVSEASPFCLSGTGEMGLAGFCADRVFGSSLGTEAEFFSTVSRCYRHEVAQQEPLLYRTHQFSKVEIFCVSKPDPNVANRMFASIIEFQMNLYADLGLHFRILEMPTSELGDPAHRKIDIEAHMPGEGIFGEISSASNCTDYQSVRLNIRWREGSKPEEYPYAYTLNGTGCAVTRILKALVETHQNPDGSIELPQILWPYMNGVKRLEHGEIPMVES</sequence>
<dbReference type="PANTHER" id="PTHR16193">
    <property type="entry name" value="TETRATRICOPEPTIDE REPEAT PROTEIN 27"/>
    <property type="match status" value="1"/>
</dbReference>
<dbReference type="InterPro" id="IPR006195">
    <property type="entry name" value="aa-tRNA-synth_II"/>
</dbReference>
<evidence type="ECO:0000256" key="2">
    <source>
        <dbReference type="ARBA" id="ARBA00012840"/>
    </source>
</evidence>
<evidence type="ECO:0000256" key="4">
    <source>
        <dbReference type="ARBA" id="ARBA00022737"/>
    </source>
</evidence>
<dbReference type="OrthoDB" id="1936594at2759"/>
<evidence type="ECO:0000256" key="10">
    <source>
        <dbReference type="ARBA" id="ARBA00031113"/>
    </source>
</evidence>
<dbReference type="InterPro" id="IPR045864">
    <property type="entry name" value="aa-tRNA-synth_II/BPL/LPL"/>
</dbReference>
<evidence type="ECO:0000313" key="13">
    <source>
        <dbReference type="EMBL" id="VDL59540.1"/>
    </source>
</evidence>
<dbReference type="PRINTS" id="PR00981">
    <property type="entry name" value="TRNASYNTHSER"/>
</dbReference>
<dbReference type="PROSITE" id="PS50862">
    <property type="entry name" value="AA_TRNA_LIGASE_II"/>
    <property type="match status" value="1"/>
</dbReference>
<evidence type="ECO:0000256" key="7">
    <source>
        <dbReference type="ARBA" id="ARBA00022840"/>
    </source>
</evidence>
<dbReference type="InterPro" id="IPR044244">
    <property type="entry name" value="TTC27/Emw1"/>
</dbReference>
<evidence type="ECO:0000256" key="5">
    <source>
        <dbReference type="ARBA" id="ARBA00022741"/>
    </source>
</evidence>
<dbReference type="Gene3D" id="1.25.40.10">
    <property type="entry name" value="Tetratricopeptide repeat domain"/>
    <property type="match status" value="1"/>
</dbReference>
<evidence type="ECO:0000256" key="8">
    <source>
        <dbReference type="ARBA" id="ARBA00023146"/>
    </source>
</evidence>
<keyword evidence="7" id="KW-0067">ATP-binding</keyword>
<dbReference type="GO" id="GO:0005524">
    <property type="term" value="F:ATP binding"/>
    <property type="evidence" value="ECO:0007669"/>
    <property type="project" value="UniProtKB-KW"/>
</dbReference>
<dbReference type="Gene3D" id="3.30.930.10">
    <property type="entry name" value="Bira Bifunctional Protein, Domain 2"/>
    <property type="match status" value="1"/>
</dbReference>
<evidence type="ECO:0000256" key="3">
    <source>
        <dbReference type="ARBA" id="ARBA00022598"/>
    </source>
</evidence>
<evidence type="ECO:0000313" key="15">
    <source>
        <dbReference type="WBParaSite" id="HDID_0000722401-mRNA-1"/>
    </source>
</evidence>
<evidence type="ECO:0000256" key="6">
    <source>
        <dbReference type="ARBA" id="ARBA00022803"/>
    </source>
</evidence>
<dbReference type="SUPFAM" id="SSF48452">
    <property type="entry name" value="TPR-like"/>
    <property type="match status" value="1"/>
</dbReference>
<name>A0A0R3SQ92_HYMDI</name>
<organism evidence="15">
    <name type="scientific">Hymenolepis diminuta</name>
    <name type="common">Rat tapeworm</name>
    <dbReference type="NCBI Taxonomy" id="6216"/>
    <lineage>
        <taxon>Eukaryota</taxon>
        <taxon>Metazoa</taxon>
        <taxon>Spiralia</taxon>
        <taxon>Lophotrochozoa</taxon>
        <taxon>Platyhelminthes</taxon>
        <taxon>Cestoda</taxon>
        <taxon>Eucestoda</taxon>
        <taxon>Cyclophyllidea</taxon>
        <taxon>Hymenolepididae</taxon>
        <taxon>Hymenolepis</taxon>
    </lineage>
</organism>
<accession>A0A0R3SQ92</accession>
<dbReference type="SMART" id="SM00028">
    <property type="entry name" value="TPR"/>
    <property type="match status" value="3"/>
</dbReference>
<dbReference type="GO" id="GO:0006434">
    <property type="term" value="P:seryl-tRNA aminoacylation"/>
    <property type="evidence" value="ECO:0007669"/>
    <property type="project" value="InterPro"/>
</dbReference>
<evidence type="ECO:0000256" key="9">
    <source>
        <dbReference type="ARBA" id="ARBA00024020"/>
    </source>
</evidence>
<keyword evidence="3" id="KW-0436">Ligase</keyword>
<dbReference type="AlphaFoldDB" id="A0A0R3SQ92"/>